<dbReference type="EMBL" id="LAZR01003123">
    <property type="protein sequence ID" value="KKN21741.1"/>
    <property type="molecule type" value="Genomic_DNA"/>
</dbReference>
<evidence type="ECO:0000256" key="4">
    <source>
        <dbReference type="ARBA" id="ARBA00022801"/>
    </source>
</evidence>
<keyword evidence="3" id="KW-0479">Metal-binding</keyword>
<dbReference type="Gene3D" id="2.150.10.10">
    <property type="entry name" value="Serralysin-like metalloprotease, C-terminal"/>
    <property type="match status" value="1"/>
</dbReference>
<protein>
    <recommendedName>
        <fullName evidence="7">Peptidase metallopeptidase domain-containing protein</fullName>
    </recommendedName>
</protein>
<evidence type="ECO:0000256" key="6">
    <source>
        <dbReference type="ARBA" id="ARBA00023049"/>
    </source>
</evidence>
<organism evidence="8">
    <name type="scientific">marine sediment metagenome</name>
    <dbReference type="NCBI Taxonomy" id="412755"/>
    <lineage>
        <taxon>unclassified sequences</taxon>
        <taxon>metagenomes</taxon>
        <taxon>ecological metagenomes</taxon>
    </lineage>
</organism>
<dbReference type="InterPro" id="IPR021190">
    <property type="entry name" value="Pept_M10A"/>
</dbReference>
<feature type="domain" description="Peptidase metallopeptidase" evidence="7">
    <location>
        <begin position="20"/>
        <end position="174"/>
    </location>
</feature>
<comment type="caution">
    <text evidence="8">The sequence shown here is derived from an EMBL/GenBank/DDBJ whole genome shotgun (WGS) entry which is preliminary data.</text>
</comment>
<dbReference type="AlphaFoldDB" id="A0A0F9R959"/>
<dbReference type="GO" id="GO:0031012">
    <property type="term" value="C:extracellular matrix"/>
    <property type="evidence" value="ECO:0007669"/>
    <property type="project" value="InterPro"/>
</dbReference>
<evidence type="ECO:0000256" key="3">
    <source>
        <dbReference type="ARBA" id="ARBA00022723"/>
    </source>
</evidence>
<dbReference type="SUPFAM" id="SSF55486">
    <property type="entry name" value="Metalloproteases ('zincins'), catalytic domain"/>
    <property type="match status" value="1"/>
</dbReference>
<proteinExistence type="inferred from homology"/>
<dbReference type="GO" id="GO:0004222">
    <property type="term" value="F:metalloendopeptidase activity"/>
    <property type="evidence" value="ECO:0007669"/>
    <property type="project" value="InterPro"/>
</dbReference>
<dbReference type="PRINTS" id="PR00313">
    <property type="entry name" value="CABNDNGRPT"/>
</dbReference>
<dbReference type="InterPro" id="IPR001343">
    <property type="entry name" value="Hemolysn_Ca-bd"/>
</dbReference>
<dbReference type="GO" id="GO:0005509">
    <property type="term" value="F:calcium ion binding"/>
    <property type="evidence" value="ECO:0007669"/>
    <property type="project" value="InterPro"/>
</dbReference>
<evidence type="ECO:0000256" key="5">
    <source>
        <dbReference type="ARBA" id="ARBA00022833"/>
    </source>
</evidence>
<evidence type="ECO:0000259" key="7">
    <source>
        <dbReference type="SMART" id="SM00235"/>
    </source>
</evidence>
<keyword evidence="6" id="KW-0482">Metalloprotease</keyword>
<reference evidence="8" key="1">
    <citation type="journal article" date="2015" name="Nature">
        <title>Complex archaea that bridge the gap between prokaryotes and eukaryotes.</title>
        <authorList>
            <person name="Spang A."/>
            <person name="Saw J.H."/>
            <person name="Jorgensen S.L."/>
            <person name="Zaremba-Niedzwiedzka K."/>
            <person name="Martijn J."/>
            <person name="Lind A.E."/>
            <person name="van Eijk R."/>
            <person name="Schleper C."/>
            <person name="Guy L."/>
            <person name="Ettema T.J."/>
        </authorList>
    </citation>
    <scope>NUCLEOTIDE SEQUENCE</scope>
</reference>
<dbReference type="Pfam" id="PF00413">
    <property type="entry name" value="Peptidase_M10"/>
    <property type="match status" value="1"/>
</dbReference>
<evidence type="ECO:0000256" key="1">
    <source>
        <dbReference type="ARBA" id="ARBA00009490"/>
    </source>
</evidence>
<dbReference type="PANTHER" id="PTHR10201">
    <property type="entry name" value="MATRIX METALLOPROTEINASE"/>
    <property type="match status" value="1"/>
</dbReference>
<keyword evidence="5" id="KW-0862">Zinc</keyword>
<dbReference type="InterPro" id="IPR011049">
    <property type="entry name" value="Serralysin-like_metalloprot_C"/>
</dbReference>
<dbReference type="InterPro" id="IPR006026">
    <property type="entry name" value="Peptidase_Metallo"/>
</dbReference>
<dbReference type="GO" id="GO:0006508">
    <property type="term" value="P:proteolysis"/>
    <property type="evidence" value="ECO:0007669"/>
    <property type="project" value="UniProtKB-KW"/>
</dbReference>
<comment type="similarity">
    <text evidence="1">Belongs to the peptidase M10B family.</text>
</comment>
<dbReference type="SUPFAM" id="SSF51120">
    <property type="entry name" value="beta-Roll"/>
    <property type="match status" value="2"/>
</dbReference>
<dbReference type="Gene3D" id="3.40.390.10">
    <property type="entry name" value="Collagenase (Catalytic Domain)"/>
    <property type="match status" value="1"/>
</dbReference>
<dbReference type="PANTHER" id="PTHR10201:SF323">
    <property type="entry name" value="MATRIX METALLOPROTEINASE-21"/>
    <property type="match status" value="1"/>
</dbReference>
<evidence type="ECO:0000256" key="2">
    <source>
        <dbReference type="ARBA" id="ARBA00022670"/>
    </source>
</evidence>
<sequence>MASLYTGTKWGPSGQGYAGGTVSWSFATGAGSLVSFDGIISAAPFQDAVRLAFDLWESIADIDFLETVDSVLSNIRLGWDGIDGVGGTLAQAIWQYSGTQTLHSEIGFDLSESWTAPANSFGIDFFAVAVHEIGHAIGLSHSDVPDSIMYPYIQGNYAGLSSGDIQAIQQLYGPSSVSSIILVGTADAEQLGGGYGNDIISGGEGDDILTGAAGHDRLYGGKDNDEVFGDLGDDQVFGDLGDDFVQGNIGNDLVNGGQGNDLVFGGQGNDLVFGGQGDDQIFGDLGNDLLSGDFGNDTMTGGEGADTFLFRLGQGNDVVTDFDFATGDRLDLQGQTYTSAETAGSVTLTLSGGGTIVLLGVSAEELMISPSV</sequence>
<evidence type="ECO:0000313" key="8">
    <source>
        <dbReference type="EMBL" id="KKN21741.1"/>
    </source>
</evidence>
<name>A0A0F9R959_9ZZZZ</name>
<accession>A0A0F9R959</accession>
<dbReference type="SMART" id="SM00235">
    <property type="entry name" value="ZnMc"/>
    <property type="match status" value="1"/>
</dbReference>
<dbReference type="PRINTS" id="PR00138">
    <property type="entry name" value="MATRIXIN"/>
</dbReference>
<keyword evidence="2" id="KW-0645">Protease</keyword>
<dbReference type="GO" id="GO:0008270">
    <property type="term" value="F:zinc ion binding"/>
    <property type="evidence" value="ECO:0007669"/>
    <property type="project" value="InterPro"/>
</dbReference>
<keyword evidence="4" id="KW-0378">Hydrolase</keyword>
<dbReference type="Pfam" id="PF00353">
    <property type="entry name" value="HemolysinCabind"/>
    <property type="match status" value="3"/>
</dbReference>
<dbReference type="InterPro" id="IPR001818">
    <property type="entry name" value="Pept_M10_metallopeptidase"/>
</dbReference>
<gene>
    <name evidence="8" type="ORF">LCGC14_0922220</name>
</gene>
<dbReference type="InterPro" id="IPR024079">
    <property type="entry name" value="MetalloPept_cat_dom_sf"/>
</dbReference>